<keyword evidence="4" id="KW-0862">Zinc</keyword>
<dbReference type="Gene3D" id="3.30.160.60">
    <property type="entry name" value="Classic Zinc Finger"/>
    <property type="match status" value="1"/>
</dbReference>
<dbReference type="GO" id="GO:0045944">
    <property type="term" value="P:positive regulation of transcription by RNA polymerase II"/>
    <property type="evidence" value="ECO:0007669"/>
    <property type="project" value="TreeGrafter"/>
</dbReference>
<feature type="domain" description="C2H2-type" evidence="6">
    <location>
        <begin position="189"/>
        <end position="211"/>
    </location>
</feature>
<dbReference type="InterPro" id="IPR050688">
    <property type="entry name" value="Zinc_finger/UBP_domain"/>
</dbReference>
<gene>
    <name evidence="7" type="ORF">Ocin01_18228</name>
</gene>
<dbReference type="InterPro" id="IPR013087">
    <property type="entry name" value="Znf_C2H2_type"/>
</dbReference>
<proteinExistence type="predicted"/>
<feature type="region of interest" description="Disordered" evidence="5">
    <location>
        <begin position="1"/>
        <end position="25"/>
    </location>
</feature>
<feature type="domain" description="C2H2-type" evidence="6">
    <location>
        <begin position="442"/>
        <end position="464"/>
    </location>
</feature>
<feature type="compositionally biased region" description="Acidic residues" evidence="5">
    <location>
        <begin position="128"/>
        <end position="137"/>
    </location>
</feature>
<dbReference type="GO" id="GO:0008270">
    <property type="term" value="F:zinc ion binding"/>
    <property type="evidence" value="ECO:0007669"/>
    <property type="project" value="UniProtKB-KW"/>
</dbReference>
<feature type="domain" description="C2H2-type" evidence="6">
    <location>
        <begin position="340"/>
        <end position="363"/>
    </location>
</feature>
<keyword evidence="3" id="KW-0863">Zinc-finger</keyword>
<feature type="region of interest" description="Disordered" evidence="5">
    <location>
        <begin position="80"/>
        <end position="182"/>
    </location>
</feature>
<dbReference type="EMBL" id="LJIJ01003587">
    <property type="protein sequence ID" value="ODM88452.1"/>
    <property type="molecule type" value="Genomic_DNA"/>
</dbReference>
<dbReference type="PANTHER" id="PTHR24403:SF67">
    <property type="entry name" value="FI01116P-RELATED"/>
    <property type="match status" value="1"/>
</dbReference>
<keyword evidence="8" id="KW-1185">Reference proteome</keyword>
<feature type="compositionally biased region" description="Polar residues" evidence="5">
    <location>
        <begin position="88"/>
        <end position="99"/>
    </location>
</feature>
<evidence type="ECO:0000313" key="8">
    <source>
        <dbReference type="Proteomes" id="UP000094527"/>
    </source>
</evidence>
<evidence type="ECO:0000256" key="3">
    <source>
        <dbReference type="ARBA" id="ARBA00022771"/>
    </source>
</evidence>
<organism evidence="7 8">
    <name type="scientific">Orchesella cincta</name>
    <name type="common">Springtail</name>
    <name type="synonym">Podura cincta</name>
    <dbReference type="NCBI Taxonomy" id="48709"/>
    <lineage>
        <taxon>Eukaryota</taxon>
        <taxon>Metazoa</taxon>
        <taxon>Ecdysozoa</taxon>
        <taxon>Arthropoda</taxon>
        <taxon>Hexapoda</taxon>
        <taxon>Collembola</taxon>
        <taxon>Entomobryomorpha</taxon>
        <taxon>Entomobryoidea</taxon>
        <taxon>Orchesellidae</taxon>
        <taxon>Orchesellinae</taxon>
        <taxon>Orchesella</taxon>
    </lineage>
</organism>
<dbReference type="AlphaFoldDB" id="A0A1D2M6A8"/>
<accession>A0A1D2M6A8</accession>
<evidence type="ECO:0000256" key="5">
    <source>
        <dbReference type="SAM" id="MobiDB-lite"/>
    </source>
</evidence>
<comment type="caution">
    <text evidence="7">The sequence shown here is derived from an EMBL/GenBank/DDBJ whole genome shotgun (WGS) entry which is preliminary data.</text>
</comment>
<feature type="compositionally biased region" description="Basic residues" evidence="5">
    <location>
        <begin position="236"/>
        <end position="267"/>
    </location>
</feature>
<evidence type="ECO:0000256" key="1">
    <source>
        <dbReference type="ARBA" id="ARBA00022723"/>
    </source>
</evidence>
<feature type="compositionally biased region" description="Acidic residues" evidence="5">
    <location>
        <begin position="145"/>
        <end position="159"/>
    </location>
</feature>
<dbReference type="Proteomes" id="UP000094527">
    <property type="component" value="Unassembled WGS sequence"/>
</dbReference>
<feature type="compositionally biased region" description="Pro residues" evidence="5">
    <location>
        <begin position="268"/>
        <end position="277"/>
    </location>
</feature>
<dbReference type="GO" id="GO:0005634">
    <property type="term" value="C:nucleus"/>
    <property type="evidence" value="ECO:0007669"/>
    <property type="project" value="TreeGrafter"/>
</dbReference>
<evidence type="ECO:0000313" key="7">
    <source>
        <dbReference type="EMBL" id="ODM88452.1"/>
    </source>
</evidence>
<feature type="compositionally biased region" description="Acidic residues" evidence="5">
    <location>
        <begin position="102"/>
        <end position="117"/>
    </location>
</feature>
<keyword evidence="1" id="KW-0479">Metal-binding</keyword>
<evidence type="ECO:0000256" key="4">
    <source>
        <dbReference type="ARBA" id="ARBA00022833"/>
    </source>
</evidence>
<feature type="domain" description="C2H2-type" evidence="6">
    <location>
        <begin position="218"/>
        <end position="240"/>
    </location>
</feature>
<feature type="domain" description="C2H2-type" evidence="6">
    <location>
        <begin position="311"/>
        <end position="333"/>
    </location>
</feature>
<evidence type="ECO:0000256" key="2">
    <source>
        <dbReference type="ARBA" id="ARBA00022737"/>
    </source>
</evidence>
<keyword evidence="2" id="KW-0677">Repeat</keyword>
<dbReference type="SMART" id="SM00355">
    <property type="entry name" value="ZnF_C2H2"/>
    <property type="match status" value="5"/>
</dbReference>
<reference evidence="7 8" key="1">
    <citation type="journal article" date="2016" name="Genome Biol. Evol.">
        <title>Gene Family Evolution Reflects Adaptation to Soil Environmental Stressors in the Genome of the Collembolan Orchesella cincta.</title>
        <authorList>
            <person name="Faddeeva-Vakhrusheva A."/>
            <person name="Derks M.F."/>
            <person name="Anvar S.Y."/>
            <person name="Agamennone V."/>
            <person name="Suring W."/>
            <person name="Smit S."/>
            <person name="van Straalen N.M."/>
            <person name="Roelofs D."/>
        </authorList>
    </citation>
    <scope>NUCLEOTIDE SEQUENCE [LARGE SCALE GENOMIC DNA]</scope>
    <source>
        <tissue evidence="7">Mixed pool</tissue>
    </source>
</reference>
<evidence type="ECO:0000259" key="6">
    <source>
        <dbReference type="SMART" id="SM00355"/>
    </source>
</evidence>
<protein>
    <submittedName>
        <fullName evidence="7">Putative zinc finger protein</fullName>
    </submittedName>
</protein>
<dbReference type="PANTHER" id="PTHR24403">
    <property type="entry name" value="ZINC FINGER PROTEIN"/>
    <property type="match status" value="1"/>
</dbReference>
<name>A0A1D2M6A8_ORCCI</name>
<sequence length="486" mass="54957">MSGPSIVFNPQPKCEQPTPTAMDQPSAIVIEHDSSLESQLMSTSLPLTLPKEEDCELIQEFDIQLEFMDVDYNGGEYIIEDNQEEDQNQTYTEGDTSSLFLDENDSVDQAQEDDNEDHDVSEKSQSENGDEEYEEAELPSALFTDENDDNSEKSEDENGFEMQEQTPKRLPPILSKTVSPSGASSRYAYKCEQCPFGSTSKQRLDAHLVVHVKGSGAIPCPDCEWYILPHRMARHQSKAHRVPAQRVRKPAVKKKKVVAPPKPKPKSPPRLLLPPPPPVPAPVEVKVEPKPPVLKPAVKKKAEKPKSGYYYKCDRCPYSSSSVARYRTHEKTHEPGSLARPCPDCGVWTLPGRQLAFHQSKVHLIQGNKKKKRSPPKKVEEEVEEEMYSILQEEEEEEEVEVPLIPEQPQPSSSISIPQREPSIPSLFLVTADDQQVEKRWFHCPLCSFSTGNLELLEIHRQFHESAAEYEEDEHDDENNVQILGI</sequence>
<feature type="region of interest" description="Disordered" evidence="5">
    <location>
        <begin position="236"/>
        <end position="277"/>
    </location>
</feature>